<keyword evidence="2" id="KW-0229">DNA integration</keyword>
<dbReference type="InterPro" id="IPR010998">
    <property type="entry name" value="Integrase_recombinase_N"/>
</dbReference>
<gene>
    <name evidence="8" type="ORF">FC49_GL001515</name>
</gene>
<dbReference type="SUPFAM" id="SSF56349">
    <property type="entry name" value="DNA breaking-rejoining enzymes"/>
    <property type="match status" value="1"/>
</dbReference>
<dbReference type="InterPro" id="IPR044068">
    <property type="entry name" value="CB"/>
</dbReference>
<keyword evidence="4" id="KW-0233">DNA recombination</keyword>
<dbReference type="CDD" id="cd01189">
    <property type="entry name" value="INT_ICEBs1_C_like"/>
    <property type="match status" value="1"/>
</dbReference>
<keyword evidence="3 5" id="KW-0238">DNA-binding</keyword>
<dbReference type="PROSITE" id="PS51900">
    <property type="entry name" value="CB"/>
    <property type="match status" value="1"/>
</dbReference>
<evidence type="ECO:0000259" key="6">
    <source>
        <dbReference type="PROSITE" id="PS51898"/>
    </source>
</evidence>
<feature type="domain" description="Tyr recombinase" evidence="6">
    <location>
        <begin position="163"/>
        <end position="354"/>
    </location>
</feature>
<dbReference type="InterPro" id="IPR050090">
    <property type="entry name" value="Tyrosine_recombinase_XerCD"/>
</dbReference>
<name>A0A0R1WK38_9LACO</name>
<dbReference type="Pfam" id="PF00589">
    <property type="entry name" value="Phage_integrase"/>
    <property type="match status" value="1"/>
</dbReference>
<dbReference type="PANTHER" id="PTHR30349:SF64">
    <property type="entry name" value="PROPHAGE INTEGRASE INTD-RELATED"/>
    <property type="match status" value="1"/>
</dbReference>
<organism evidence="8 9">
    <name type="scientific">Limosilactobacillus oris DSM 4864</name>
    <dbReference type="NCBI Taxonomy" id="1423779"/>
    <lineage>
        <taxon>Bacteria</taxon>
        <taxon>Bacillati</taxon>
        <taxon>Bacillota</taxon>
        <taxon>Bacilli</taxon>
        <taxon>Lactobacillales</taxon>
        <taxon>Lactobacillaceae</taxon>
        <taxon>Limosilactobacillus</taxon>
    </lineage>
</organism>
<evidence type="ECO:0000256" key="2">
    <source>
        <dbReference type="ARBA" id="ARBA00022908"/>
    </source>
</evidence>
<dbReference type="EMBL" id="AZGE01000005">
    <property type="protein sequence ID" value="KRM16107.1"/>
    <property type="molecule type" value="Genomic_DNA"/>
</dbReference>
<dbReference type="AlphaFoldDB" id="A0A0R1WK38"/>
<dbReference type="Pfam" id="PF14659">
    <property type="entry name" value="Phage_int_SAM_3"/>
    <property type="match status" value="1"/>
</dbReference>
<dbReference type="InterPro" id="IPR028259">
    <property type="entry name" value="AP2-like_int_N"/>
</dbReference>
<dbReference type="InterPro" id="IPR013762">
    <property type="entry name" value="Integrase-like_cat_sf"/>
</dbReference>
<dbReference type="GO" id="GO:0006310">
    <property type="term" value="P:DNA recombination"/>
    <property type="evidence" value="ECO:0007669"/>
    <property type="project" value="UniProtKB-KW"/>
</dbReference>
<comment type="caution">
    <text evidence="8">The sequence shown here is derived from an EMBL/GenBank/DDBJ whole genome shotgun (WGS) entry which is preliminary data.</text>
</comment>
<accession>A0A0R1WK38</accession>
<evidence type="ECO:0000313" key="9">
    <source>
        <dbReference type="Proteomes" id="UP000050973"/>
    </source>
</evidence>
<dbReference type="PROSITE" id="PS51898">
    <property type="entry name" value="TYR_RECOMBINASE"/>
    <property type="match status" value="1"/>
</dbReference>
<dbReference type="InterPro" id="IPR011010">
    <property type="entry name" value="DNA_brk_join_enz"/>
</dbReference>
<dbReference type="Proteomes" id="UP000050973">
    <property type="component" value="Unassembled WGS sequence"/>
</dbReference>
<reference evidence="8 9" key="1">
    <citation type="journal article" date="2015" name="Genome Announc.">
        <title>Expanding the biotechnology potential of lactobacilli through comparative genomics of 213 strains and associated genera.</title>
        <authorList>
            <person name="Sun Z."/>
            <person name="Harris H.M."/>
            <person name="McCann A."/>
            <person name="Guo C."/>
            <person name="Argimon S."/>
            <person name="Zhang W."/>
            <person name="Yang X."/>
            <person name="Jeffery I.B."/>
            <person name="Cooney J.C."/>
            <person name="Kagawa T.F."/>
            <person name="Liu W."/>
            <person name="Song Y."/>
            <person name="Salvetti E."/>
            <person name="Wrobel A."/>
            <person name="Rasinkangas P."/>
            <person name="Parkhill J."/>
            <person name="Rea M.C."/>
            <person name="O'Sullivan O."/>
            <person name="Ritari J."/>
            <person name="Douillard F.P."/>
            <person name="Paul Ross R."/>
            <person name="Yang R."/>
            <person name="Briner A.E."/>
            <person name="Felis G.E."/>
            <person name="de Vos W.M."/>
            <person name="Barrangou R."/>
            <person name="Klaenhammer T.R."/>
            <person name="Caufield P.W."/>
            <person name="Cui Y."/>
            <person name="Zhang H."/>
            <person name="O'Toole P.W."/>
        </authorList>
    </citation>
    <scope>NUCLEOTIDE SEQUENCE [LARGE SCALE GENOMIC DNA]</scope>
    <source>
        <strain evidence="8 9">DSM 4864</strain>
    </source>
</reference>
<evidence type="ECO:0000256" key="3">
    <source>
        <dbReference type="ARBA" id="ARBA00023125"/>
    </source>
</evidence>
<evidence type="ECO:0000313" key="8">
    <source>
        <dbReference type="EMBL" id="KRM16107.1"/>
    </source>
</evidence>
<dbReference type="PATRIC" id="fig|1423779.3.peg.1566"/>
<protein>
    <submittedName>
        <fullName evidence="8">Site-specific recombinase, phage integrase family</fullName>
    </submittedName>
</protein>
<dbReference type="Gene3D" id="1.10.443.10">
    <property type="entry name" value="Intergrase catalytic core"/>
    <property type="match status" value="1"/>
</dbReference>
<evidence type="ECO:0000259" key="7">
    <source>
        <dbReference type="PROSITE" id="PS51900"/>
    </source>
</evidence>
<evidence type="ECO:0000256" key="5">
    <source>
        <dbReference type="PROSITE-ProRule" id="PRU01248"/>
    </source>
</evidence>
<dbReference type="GO" id="GO:0015074">
    <property type="term" value="P:DNA integration"/>
    <property type="evidence" value="ECO:0007669"/>
    <property type="project" value="UniProtKB-KW"/>
</dbReference>
<dbReference type="GO" id="GO:0003677">
    <property type="term" value="F:DNA binding"/>
    <property type="evidence" value="ECO:0007669"/>
    <property type="project" value="UniProtKB-UniRule"/>
</dbReference>
<proteinExistence type="inferred from homology"/>
<feature type="domain" description="Core-binding (CB)" evidence="7">
    <location>
        <begin position="59"/>
        <end position="140"/>
    </location>
</feature>
<comment type="similarity">
    <text evidence="1">Belongs to the 'phage' integrase family.</text>
</comment>
<sequence length="363" mass="41600">MANYKKRGNGWQARISWYSGDGQRHNKSKAGFPTKLLAKQWATEQEAKLNQGVNIGKEITLVDYYDQWVKTYKEPKVASVTMHLYQLTGNRLKSFFPGVKIKDVTRAQYQEFINWYGKDHAPQSVKKLNMAVRGCVRSAILDDYLIKDFTQGVTLTANDSKKVKVDYLNLAEIKQLIEATQAGITKHRYTSRYMILTAIYTGMRLSEIQALTWKDIDFIHHTININKSWNAADRSFKPTKNKSSVRTVKINRKLIALLKQLAVGRKSNLVFMNQYGTVPTSNAVNKTLRSLLEALNIHRRNFHFHSLRHSHVALLLAKGVDIYAISKRLGHSNTATTSQIYAYLIDEYKDQTDNQIVTILDNI</sequence>
<dbReference type="Gene3D" id="1.10.150.130">
    <property type="match status" value="1"/>
</dbReference>
<dbReference type="InterPro" id="IPR002104">
    <property type="entry name" value="Integrase_catalytic"/>
</dbReference>
<evidence type="ECO:0000256" key="4">
    <source>
        <dbReference type="ARBA" id="ARBA00023172"/>
    </source>
</evidence>
<dbReference type="PANTHER" id="PTHR30349">
    <property type="entry name" value="PHAGE INTEGRASE-RELATED"/>
    <property type="match status" value="1"/>
</dbReference>
<dbReference type="RefSeq" id="WP_056984188.1">
    <property type="nucleotide sequence ID" value="NZ_AZGE01000005.1"/>
</dbReference>
<dbReference type="InterPro" id="IPR004107">
    <property type="entry name" value="Integrase_SAM-like_N"/>
</dbReference>
<evidence type="ECO:0000256" key="1">
    <source>
        <dbReference type="ARBA" id="ARBA00008857"/>
    </source>
</evidence>
<dbReference type="Pfam" id="PF14657">
    <property type="entry name" value="Arm-DNA-bind_4"/>
    <property type="match status" value="1"/>
</dbReference>